<comment type="caution">
    <text evidence="1">The sequence shown here is derived from an EMBL/GenBank/DDBJ whole genome shotgun (WGS) entry which is preliminary data.</text>
</comment>
<evidence type="ECO:0000313" key="1">
    <source>
        <dbReference type="EMBL" id="KAF7506749.1"/>
    </source>
</evidence>
<accession>A0A8H7AG17</accession>
<gene>
    <name evidence="1" type="ORF">GJ744_011473</name>
</gene>
<organism evidence="1 2">
    <name type="scientific">Endocarpon pusillum</name>
    <dbReference type="NCBI Taxonomy" id="364733"/>
    <lineage>
        <taxon>Eukaryota</taxon>
        <taxon>Fungi</taxon>
        <taxon>Dikarya</taxon>
        <taxon>Ascomycota</taxon>
        <taxon>Pezizomycotina</taxon>
        <taxon>Eurotiomycetes</taxon>
        <taxon>Chaetothyriomycetidae</taxon>
        <taxon>Verrucariales</taxon>
        <taxon>Verrucariaceae</taxon>
        <taxon>Endocarpon</taxon>
    </lineage>
</organism>
<dbReference type="Proteomes" id="UP000606974">
    <property type="component" value="Unassembled WGS sequence"/>
</dbReference>
<dbReference type="AlphaFoldDB" id="A0A8H7AG17"/>
<dbReference type="OrthoDB" id="4392610at2759"/>
<sequence>MTGQAILHAYRHLYRKALRATHRSSPAKHVIRETIRTAFRTEPAYNFSLQRVKNTEDFLKRAENEAGMEHRILKNLLHVRYWQHHGKRDNRLMNQQTGMASQIRKENWAQYDATLTMFNDSLHLCLR</sequence>
<keyword evidence="2" id="KW-1185">Reference proteome</keyword>
<reference evidence="1" key="1">
    <citation type="submission" date="2020-02" db="EMBL/GenBank/DDBJ databases">
        <authorList>
            <person name="Palmer J.M."/>
        </authorList>
    </citation>
    <scope>NUCLEOTIDE SEQUENCE</scope>
    <source>
        <strain evidence="1">EPUS1.4</strain>
        <tissue evidence="1">Thallus</tissue>
    </source>
</reference>
<dbReference type="EMBL" id="JAACFV010000081">
    <property type="protein sequence ID" value="KAF7506749.1"/>
    <property type="molecule type" value="Genomic_DNA"/>
</dbReference>
<proteinExistence type="predicted"/>
<evidence type="ECO:0000313" key="2">
    <source>
        <dbReference type="Proteomes" id="UP000606974"/>
    </source>
</evidence>
<protein>
    <submittedName>
        <fullName evidence="1">Uncharacterized protein</fullName>
    </submittedName>
</protein>
<name>A0A8H7AG17_9EURO</name>